<gene>
    <name evidence="2" type="ORF">Taro_001458</name>
</gene>
<keyword evidence="1" id="KW-0472">Membrane</keyword>
<evidence type="ECO:0000313" key="2">
    <source>
        <dbReference type="EMBL" id="MQL69148.1"/>
    </source>
</evidence>
<keyword evidence="1" id="KW-0812">Transmembrane</keyword>
<proteinExistence type="predicted"/>
<dbReference type="AlphaFoldDB" id="A0A843TB10"/>
<reference evidence="2" key="1">
    <citation type="submission" date="2017-07" db="EMBL/GenBank/DDBJ databases">
        <title>Taro Niue Genome Assembly and Annotation.</title>
        <authorList>
            <person name="Atibalentja N."/>
            <person name="Keating K."/>
            <person name="Fields C.J."/>
        </authorList>
    </citation>
    <scope>NUCLEOTIDE SEQUENCE</scope>
    <source>
        <strain evidence="2">Niue_2</strain>
        <tissue evidence="2">Leaf</tissue>
    </source>
</reference>
<name>A0A843TB10_COLES</name>
<dbReference type="Proteomes" id="UP000652761">
    <property type="component" value="Unassembled WGS sequence"/>
</dbReference>
<evidence type="ECO:0000256" key="1">
    <source>
        <dbReference type="SAM" id="Phobius"/>
    </source>
</evidence>
<evidence type="ECO:0000313" key="3">
    <source>
        <dbReference type="Proteomes" id="UP000652761"/>
    </source>
</evidence>
<organism evidence="2 3">
    <name type="scientific">Colocasia esculenta</name>
    <name type="common">Wild taro</name>
    <name type="synonym">Arum esculentum</name>
    <dbReference type="NCBI Taxonomy" id="4460"/>
    <lineage>
        <taxon>Eukaryota</taxon>
        <taxon>Viridiplantae</taxon>
        <taxon>Streptophyta</taxon>
        <taxon>Embryophyta</taxon>
        <taxon>Tracheophyta</taxon>
        <taxon>Spermatophyta</taxon>
        <taxon>Magnoliopsida</taxon>
        <taxon>Liliopsida</taxon>
        <taxon>Araceae</taxon>
        <taxon>Aroideae</taxon>
        <taxon>Colocasieae</taxon>
        <taxon>Colocasia</taxon>
    </lineage>
</organism>
<keyword evidence="3" id="KW-1185">Reference proteome</keyword>
<accession>A0A843TB10</accession>
<sequence length="272" mass="31196">MAVDWYCWKLASRTMSSGMTESMKLRSEVIKLLLNVSLRISKCVHPSVELIKVSSEELCQLSHLIGHELPNILSGSLRSWRIQNIFTFSLNIHWLRMGVFITSLIVSRLFFYIRLLTLKSPGDSPRNQLVAHPMGSSDIICVTPRRGISECEAVATKRVLEYNQLIDHVGIHGQRRLTEVLNKDSLARQKEYPTESSSKSRERYNQLIDHVGIHGQRRLTEALNKDSLVWQKQYPMERSSKSRESVYIETSVRCSRGILEQWSVGNDIPKTS</sequence>
<dbReference type="EMBL" id="NMUH01000030">
    <property type="protein sequence ID" value="MQL69148.1"/>
    <property type="molecule type" value="Genomic_DNA"/>
</dbReference>
<keyword evidence="1" id="KW-1133">Transmembrane helix</keyword>
<comment type="caution">
    <text evidence="2">The sequence shown here is derived from an EMBL/GenBank/DDBJ whole genome shotgun (WGS) entry which is preliminary data.</text>
</comment>
<feature type="transmembrane region" description="Helical" evidence="1">
    <location>
        <begin position="94"/>
        <end position="116"/>
    </location>
</feature>
<protein>
    <submittedName>
        <fullName evidence="2">Uncharacterized protein</fullName>
    </submittedName>
</protein>